<protein>
    <submittedName>
        <fullName evidence="7">Tetrapyrrole (Corrin/Porphyrin) Methylases</fullName>
    </submittedName>
</protein>
<evidence type="ECO:0000256" key="4">
    <source>
        <dbReference type="ARBA" id="ARBA00022679"/>
    </source>
</evidence>
<dbReference type="AlphaFoldDB" id="A0A1W1WGZ7"/>
<dbReference type="InterPro" id="IPR035996">
    <property type="entry name" value="4pyrrol_Methylase_sf"/>
</dbReference>
<dbReference type="PANTHER" id="PTHR47036:SF1">
    <property type="entry name" value="COBALT-FACTOR III C(17)-METHYLTRANSFERASE-RELATED"/>
    <property type="match status" value="1"/>
</dbReference>
<dbReference type="UniPathway" id="UPA00148"/>
<evidence type="ECO:0000313" key="8">
    <source>
        <dbReference type="Proteomes" id="UP000192660"/>
    </source>
</evidence>
<organism evidence="7 8">
    <name type="scientific">Sulfobacillus thermosulfidooxidans (strain DSM 9293 / VKM B-1269 / AT-1)</name>
    <dbReference type="NCBI Taxonomy" id="929705"/>
    <lineage>
        <taxon>Bacteria</taxon>
        <taxon>Bacillati</taxon>
        <taxon>Bacillota</taxon>
        <taxon>Clostridia</taxon>
        <taxon>Eubacteriales</taxon>
        <taxon>Clostridiales Family XVII. Incertae Sedis</taxon>
        <taxon>Sulfobacillus</taxon>
    </lineage>
</organism>
<dbReference type="Pfam" id="PF00590">
    <property type="entry name" value="TP_methylase"/>
    <property type="match status" value="1"/>
</dbReference>
<dbReference type="Pfam" id="PF02571">
    <property type="entry name" value="CbiJ"/>
    <property type="match status" value="1"/>
</dbReference>
<dbReference type="NCBIfam" id="TIGR00715">
    <property type="entry name" value="precor6x_red"/>
    <property type="match status" value="1"/>
</dbReference>
<dbReference type="EMBL" id="FWWY01000001">
    <property type="protein sequence ID" value="SMC05578.1"/>
    <property type="molecule type" value="Genomic_DNA"/>
</dbReference>
<keyword evidence="5" id="KW-0949">S-adenosyl-L-methionine</keyword>
<dbReference type="Proteomes" id="UP000192660">
    <property type="component" value="Unassembled WGS sequence"/>
</dbReference>
<proteinExistence type="predicted"/>
<dbReference type="InterPro" id="IPR014776">
    <property type="entry name" value="4pyrrole_Mease_sub2"/>
</dbReference>
<dbReference type="GO" id="GO:0032259">
    <property type="term" value="P:methylation"/>
    <property type="evidence" value="ECO:0007669"/>
    <property type="project" value="UniProtKB-KW"/>
</dbReference>
<comment type="pathway">
    <text evidence="1">Cofactor biosynthesis; adenosylcobalamin biosynthesis.</text>
</comment>
<name>A0A1W1WGZ7_SULTA</name>
<keyword evidence="8" id="KW-1185">Reference proteome</keyword>
<dbReference type="InterPro" id="IPR000878">
    <property type="entry name" value="4pyrrol_Mease"/>
</dbReference>
<keyword evidence="4" id="KW-0808">Transferase</keyword>
<evidence type="ECO:0000256" key="1">
    <source>
        <dbReference type="ARBA" id="ARBA00004953"/>
    </source>
</evidence>
<dbReference type="GO" id="GO:0008168">
    <property type="term" value="F:methyltransferase activity"/>
    <property type="evidence" value="ECO:0007669"/>
    <property type="project" value="UniProtKB-KW"/>
</dbReference>
<keyword evidence="2" id="KW-0169">Cobalamin biosynthesis</keyword>
<evidence type="ECO:0000259" key="6">
    <source>
        <dbReference type="Pfam" id="PF00590"/>
    </source>
</evidence>
<evidence type="ECO:0000313" key="7">
    <source>
        <dbReference type="EMBL" id="SMC05578.1"/>
    </source>
</evidence>
<dbReference type="SUPFAM" id="SSF53790">
    <property type="entry name" value="Tetrapyrrole methylase"/>
    <property type="match status" value="1"/>
</dbReference>
<dbReference type="InterPro" id="IPR014777">
    <property type="entry name" value="4pyrrole_Mease_sub1"/>
</dbReference>
<accession>A0A1W1WGZ7</accession>
<dbReference type="PANTHER" id="PTHR47036">
    <property type="entry name" value="COBALT-FACTOR III C(17)-METHYLTRANSFERASE-RELATED"/>
    <property type="match status" value="1"/>
</dbReference>
<dbReference type="Gene3D" id="3.40.1010.10">
    <property type="entry name" value="Cobalt-precorrin-4 Transmethylase, Domain 1"/>
    <property type="match status" value="1"/>
</dbReference>
<keyword evidence="3 7" id="KW-0489">Methyltransferase</keyword>
<dbReference type="InterPro" id="IPR006363">
    <property type="entry name" value="Cbl_synth_CobJ/CibH_dom"/>
</dbReference>
<dbReference type="RefSeq" id="WP_176213243.1">
    <property type="nucleotide sequence ID" value="NZ_FWWY01000001.1"/>
</dbReference>
<evidence type="ECO:0000256" key="2">
    <source>
        <dbReference type="ARBA" id="ARBA00022573"/>
    </source>
</evidence>
<sequence>MTGTLYIIGMGPGDLELMTPLATRILRQVHVVIGYHGYLQLLKPVLDAQRQIIVAKELSQEVDRAAIAVQYALDGYDVAVVSSGDAGIYGMAGVIFEYLSQHNPVNPPPIEMVPGISALQAAAARVGAPIMHDFAVLSLSDLMTPWNTIKQRLEHAAQGDFVIALYNPRSAKRQHQIEEARDIVLRYRSPKTPVAIVRNVSRSGESVVLTDLEHLLTHLIDMFSLVLIGNSQTYLWHERLITPRGYYSSPDLRVLVLGGTIEGRQIAQRLAARRIPVTLSYQNAPSHHPWPVGVEVHHGSFDYRSLTEFVQHHHVNYIVDAAHPDAKTIHHLAKTVSETLHVDYVRYARSSLVREHSLIYPVTSHEDAAQIAATMSGTVLLMVGIKFLDVYAQVLLPRPQVNPVIRILPKSSSIHKAETLGFAPQQIIAMMGPFSQSINAALYDQYRPKLVVTKAGSYDLHDKVQPALDRGIPVVVVHRAPESGDLEDVGGGHVNSLEALEQLILSKIRVHSPT</sequence>
<feature type="domain" description="Tetrapyrrole methylase" evidence="6">
    <location>
        <begin position="4"/>
        <end position="215"/>
    </location>
</feature>
<dbReference type="CDD" id="cd11646">
    <property type="entry name" value="Precorrin_3B_C17_MT"/>
    <property type="match status" value="1"/>
</dbReference>
<dbReference type="STRING" id="28034.BFX07_08620"/>
<dbReference type="InterPro" id="IPR051810">
    <property type="entry name" value="Precorrin_MeTrfase"/>
</dbReference>
<dbReference type="Gene3D" id="3.30.950.10">
    <property type="entry name" value="Methyltransferase, Cobalt-precorrin-4 Transmethylase, Domain 2"/>
    <property type="match status" value="1"/>
</dbReference>
<evidence type="ECO:0000256" key="5">
    <source>
        <dbReference type="ARBA" id="ARBA00022691"/>
    </source>
</evidence>
<dbReference type="NCBIfam" id="TIGR01466">
    <property type="entry name" value="cobJ_cbiH"/>
    <property type="match status" value="1"/>
</dbReference>
<gene>
    <name evidence="7" type="ORF">SAMN00768000_2322</name>
</gene>
<dbReference type="InterPro" id="IPR003723">
    <property type="entry name" value="Precorrin-6x_reduct"/>
</dbReference>
<reference evidence="8" key="1">
    <citation type="submission" date="2017-04" db="EMBL/GenBank/DDBJ databases">
        <authorList>
            <person name="Varghese N."/>
            <person name="Submissions S."/>
        </authorList>
    </citation>
    <scope>NUCLEOTIDE SEQUENCE [LARGE SCALE GENOMIC DNA]</scope>
    <source>
        <strain evidence="8">DSM 9293</strain>
    </source>
</reference>
<dbReference type="PROSITE" id="PS51014">
    <property type="entry name" value="COBK_CBIJ"/>
    <property type="match status" value="1"/>
</dbReference>
<dbReference type="GO" id="GO:0016994">
    <property type="term" value="F:precorrin-6A reductase activity"/>
    <property type="evidence" value="ECO:0007669"/>
    <property type="project" value="InterPro"/>
</dbReference>
<dbReference type="GO" id="GO:0009236">
    <property type="term" value="P:cobalamin biosynthetic process"/>
    <property type="evidence" value="ECO:0007669"/>
    <property type="project" value="UniProtKB-UniPathway"/>
</dbReference>
<evidence type="ECO:0000256" key="3">
    <source>
        <dbReference type="ARBA" id="ARBA00022603"/>
    </source>
</evidence>